<feature type="compositionally biased region" description="Basic and acidic residues" evidence="1">
    <location>
        <begin position="1"/>
        <end position="10"/>
    </location>
</feature>
<feature type="region of interest" description="Disordered" evidence="1">
    <location>
        <begin position="1"/>
        <end position="62"/>
    </location>
</feature>
<evidence type="ECO:0000313" key="3">
    <source>
        <dbReference type="Proteomes" id="UP000321899"/>
    </source>
</evidence>
<accession>A0A5S5MBK1</accession>
<gene>
    <name evidence="2" type="ORF">FIM25_16820</name>
</gene>
<reference evidence="2 3" key="1">
    <citation type="submission" date="2019-06" db="EMBL/GenBank/DDBJ databases">
        <title>Desulfobotulus mexicanus sp. nov., a novel sulfate-reducing bacterium isolated from the sediment of an alkaline crater lake in Mexico.</title>
        <authorList>
            <person name="Hirschler-Rea A."/>
        </authorList>
    </citation>
    <scope>NUCLEOTIDE SEQUENCE [LARGE SCALE GENOMIC DNA]</scope>
    <source>
        <strain evidence="2 3">PAR22N</strain>
    </source>
</reference>
<keyword evidence="3" id="KW-1185">Reference proteome</keyword>
<evidence type="ECO:0000313" key="2">
    <source>
        <dbReference type="EMBL" id="TYT73117.1"/>
    </source>
</evidence>
<protein>
    <submittedName>
        <fullName evidence="2">Uncharacterized protein</fullName>
    </submittedName>
</protein>
<proteinExistence type="predicted"/>
<evidence type="ECO:0000256" key="1">
    <source>
        <dbReference type="SAM" id="MobiDB-lite"/>
    </source>
</evidence>
<sequence length="119" mass="13363">MSTGRIESRRNRLNMTEGKNNGSRATDHTAPCPAEGIEGSKEWRQGRGTGESSKGYAGRGQEDRKLIRLTHTMMQKETLPWKTGSLCRPTQSHRMARIGINGHNPQDRLHPLKSEQKAK</sequence>
<feature type="compositionally biased region" description="Polar residues" evidence="1">
    <location>
        <begin position="13"/>
        <end position="24"/>
    </location>
</feature>
<dbReference type="Proteomes" id="UP000321899">
    <property type="component" value="Unassembled WGS sequence"/>
</dbReference>
<feature type="region of interest" description="Disordered" evidence="1">
    <location>
        <begin position="99"/>
        <end position="119"/>
    </location>
</feature>
<dbReference type="AlphaFoldDB" id="A0A5S5MBK1"/>
<dbReference type="EMBL" id="VDMB01000058">
    <property type="protein sequence ID" value="TYT73117.1"/>
    <property type="molecule type" value="Genomic_DNA"/>
</dbReference>
<feature type="compositionally biased region" description="Basic and acidic residues" evidence="1">
    <location>
        <begin position="105"/>
        <end position="119"/>
    </location>
</feature>
<comment type="caution">
    <text evidence="2">The sequence shown here is derived from an EMBL/GenBank/DDBJ whole genome shotgun (WGS) entry which is preliminary data.</text>
</comment>
<organism evidence="2 3">
    <name type="scientific">Desulfobotulus mexicanus</name>
    <dbReference type="NCBI Taxonomy" id="2586642"/>
    <lineage>
        <taxon>Bacteria</taxon>
        <taxon>Pseudomonadati</taxon>
        <taxon>Thermodesulfobacteriota</taxon>
        <taxon>Desulfobacteria</taxon>
        <taxon>Desulfobacterales</taxon>
        <taxon>Desulfobacteraceae</taxon>
        <taxon>Desulfobotulus</taxon>
    </lineage>
</organism>
<name>A0A5S5MBK1_9BACT</name>